<protein>
    <recommendedName>
        <fullName evidence="7">CobQ/CobB/MinD/ParA nucleotide binding domain-containing protein</fullName>
    </recommendedName>
</protein>
<dbReference type="AlphaFoldDB" id="A0A2D2PZQ2"/>
<dbReference type="PANTHER" id="PTHR32309:SF13">
    <property type="entry name" value="FERRIC ENTEROBACTIN TRANSPORT PROTEIN FEPE"/>
    <property type="match status" value="1"/>
</dbReference>
<dbReference type="GO" id="GO:0004713">
    <property type="term" value="F:protein tyrosine kinase activity"/>
    <property type="evidence" value="ECO:0007669"/>
    <property type="project" value="TreeGrafter"/>
</dbReference>
<dbReference type="Pfam" id="PF06564">
    <property type="entry name" value="CBP_BcsQ"/>
    <property type="match status" value="1"/>
</dbReference>
<keyword evidence="4" id="KW-0812">Transmembrane</keyword>
<feature type="coiled-coil region" evidence="3">
    <location>
        <begin position="307"/>
        <end position="355"/>
    </location>
</feature>
<keyword evidence="4" id="KW-1133">Transmembrane helix</keyword>
<keyword evidence="3" id="KW-0175">Coiled coil</keyword>
<dbReference type="InterPro" id="IPR050445">
    <property type="entry name" value="Bact_polysacc_biosynth/exp"/>
</dbReference>
<sequence length="771" mass="85284">MSDPEPHSESLLQPITADKITIGEFLAGIKRRWKPAVIAGAVTAVAYLGYYYLFLRSYQHTISLQVEAIKPLGARQGTSLEAIRGLSVPSLPLLSGEAVGDTTTLVQILNSDLVLRPLYEQLVEQNPDLDPQTYTYRAFRKSLSIEEPRPTGLLGNRGNAKVLQITFSANNKSIVKNALDLISKELTQFNEAEKQEQIFQNLRYVNQEIQKTLSQIDELEDQLNQFRSENQVLRPDSAIAGGISGGQGGSSDADLYRVQLANLLQIKSENDRKLEFTRETFDALNRQLRMSPAEALVASNLNTSQNYKSLLQNLTEAEQLLAQEMARLQPNSPTVRSLEEERRLLLAQLKQEAQQIARRNQVSNPESLIGYQGAVTETLIGKYLEAKVEMESLQRMDAELSRQIDTVRAELDRIMRLANPYRKIEQRMAVAQQSLQLLLQTRQSLQLQIAQQDFTWRLLSDIEDTEQYTTTMRLLVALAIALVLGGVSGVVLALVLELLDARFLEVDQVRQNTRLPVVGQVPIASEFDQYSFSRLEAPLTLWGLQHHLAGATPAFKESFYFLLSHLEQLGLQRSLAITSAQAGEGRSTIAAYMALAAAAIGKRVLLIDANLRQPGLHQTLGIANTSGLADLLSGAFPLPEWSSLLSAQTERLWVLTAGQPQQEPMTLLSSDAWHALLDAANAAFDLVIIDTAPLVSFAETNRLLARVEQSLFVVRLGKTKRDAFATALKEYDLGLKDKILGIVVNGTAAAKQSEAEISPIPSMITPVAVNT</sequence>
<evidence type="ECO:0000256" key="4">
    <source>
        <dbReference type="SAM" id="Phobius"/>
    </source>
</evidence>
<accession>A0A2D2PZQ2</accession>
<feature type="transmembrane region" description="Helical" evidence="4">
    <location>
        <begin position="36"/>
        <end position="55"/>
    </location>
</feature>
<dbReference type="KEGG" id="slw:BRW62_02035"/>
<evidence type="ECO:0000256" key="2">
    <source>
        <dbReference type="ARBA" id="ARBA00022840"/>
    </source>
</evidence>
<dbReference type="NCBIfam" id="TIGR01007">
    <property type="entry name" value="eps_fam"/>
    <property type="match status" value="1"/>
</dbReference>
<dbReference type="PANTHER" id="PTHR32309">
    <property type="entry name" value="TYROSINE-PROTEIN KINASE"/>
    <property type="match status" value="1"/>
</dbReference>
<evidence type="ECO:0000256" key="3">
    <source>
        <dbReference type="SAM" id="Coils"/>
    </source>
</evidence>
<evidence type="ECO:0000313" key="5">
    <source>
        <dbReference type="EMBL" id="ATS17726.1"/>
    </source>
</evidence>
<dbReference type="GO" id="GO:0005524">
    <property type="term" value="F:ATP binding"/>
    <property type="evidence" value="ECO:0007669"/>
    <property type="project" value="UniProtKB-KW"/>
</dbReference>
<feature type="coiled-coil region" evidence="3">
    <location>
        <begin position="202"/>
        <end position="229"/>
    </location>
</feature>
<dbReference type="EMBL" id="CP018092">
    <property type="protein sequence ID" value="ATS17726.1"/>
    <property type="molecule type" value="Genomic_DNA"/>
</dbReference>
<proteinExistence type="predicted"/>
<dbReference type="GO" id="GO:0005886">
    <property type="term" value="C:plasma membrane"/>
    <property type="evidence" value="ECO:0007669"/>
    <property type="project" value="TreeGrafter"/>
</dbReference>
<dbReference type="SUPFAM" id="SSF52540">
    <property type="entry name" value="P-loop containing nucleoside triphosphate hydrolases"/>
    <property type="match status" value="1"/>
</dbReference>
<feature type="coiled-coil region" evidence="3">
    <location>
        <begin position="390"/>
        <end position="441"/>
    </location>
</feature>
<feature type="transmembrane region" description="Helical" evidence="4">
    <location>
        <begin position="474"/>
        <end position="496"/>
    </location>
</feature>
<evidence type="ECO:0000256" key="1">
    <source>
        <dbReference type="ARBA" id="ARBA00022741"/>
    </source>
</evidence>
<keyword evidence="1" id="KW-0547">Nucleotide-binding</keyword>
<keyword evidence="2" id="KW-0067">ATP-binding</keyword>
<organism evidence="5 6">
    <name type="scientific">Parathermosynechococcus lividus PCC 6715</name>
    <dbReference type="NCBI Taxonomy" id="1917166"/>
    <lineage>
        <taxon>Bacteria</taxon>
        <taxon>Bacillati</taxon>
        <taxon>Cyanobacteriota</taxon>
        <taxon>Cyanophyceae</taxon>
        <taxon>Acaryochloridales</taxon>
        <taxon>Thermosynechococcaceae</taxon>
        <taxon>Parathermosynechococcus</taxon>
    </lineage>
</organism>
<evidence type="ECO:0008006" key="7">
    <source>
        <dbReference type="Google" id="ProtNLM"/>
    </source>
</evidence>
<dbReference type="Proteomes" id="UP000231057">
    <property type="component" value="Chromosome"/>
</dbReference>
<name>A0A2D2PZQ2_PARLV</name>
<dbReference type="InterPro" id="IPR027417">
    <property type="entry name" value="P-loop_NTPase"/>
</dbReference>
<dbReference type="InterPro" id="IPR005702">
    <property type="entry name" value="Wzc-like_C"/>
</dbReference>
<keyword evidence="4" id="KW-0472">Membrane</keyword>
<reference evidence="5 6" key="1">
    <citation type="submission" date="2016-11" db="EMBL/GenBank/DDBJ databases">
        <title>Complete genome sequence of thermophilic cyanobacteria strain Synechococcus sp. PCC6715.</title>
        <authorList>
            <person name="Tang J."/>
            <person name="Daroch M."/>
            <person name="Liang Y."/>
            <person name="Jiang D."/>
            <person name="Shah M."/>
        </authorList>
    </citation>
    <scope>NUCLEOTIDE SEQUENCE [LARGE SCALE GENOMIC DNA]</scope>
    <source>
        <strain evidence="5 6">PCC 6715</strain>
    </source>
</reference>
<evidence type="ECO:0000313" key="6">
    <source>
        <dbReference type="Proteomes" id="UP000231057"/>
    </source>
</evidence>
<reference evidence="6" key="2">
    <citation type="journal article" date="2022" name="Front. Microbiol.">
        <title>Comparative Genomic Analysis Revealed Distinct Molecular Components and Organization of CO2-Concentrating Mechanism in Thermophilic Cyanobacteria.</title>
        <authorList>
            <person name="Tang J."/>
            <person name="Zhou H."/>
            <person name="Yao D."/>
            <person name="Riaz S."/>
            <person name="You D."/>
            <person name="Klepacz-Smolka A."/>
            <person name="Daroch M."/>
        </authorList>
    </citation>
    <scope>NUCLEOTIDE SEQUENCE [LARGE SCALE GENOMIC DNA]</scope>
    <source>
        <strain evidence="6">PCC 6715</strain>
    </source>
</reference>
<keyword evidence="6" id="KW-1185">Reference proteome</keyword>
<dbReference type="CDD" id="cd05387">
    <property type="entry name" value="BY-kinase"/>
    <property type="match status" value="1"/>
</dbReference>
<gene>
    <name evidence="5" type="ORF">BRW62_02035</name>
</gene>
<dbReference type="InterPro" id="IPR017746">
    <property type="entry name" value="Cellulose_synthase_operon_BcsQ"/>
</dbReference>
<dbReference type="Gene3D" id="3.40.50.300">
    <property type="entry name" value="P-loop containing nucleotide triphosphate hydrolases"/>
    <property type="match status" value="1"/>
</dbReference>